<dbReference type="SUPFAM" id="SSF53756">
    <property type="entry name" value="UDP-Glycosyltransferase/glycogen phosphorylase"/>
    <property type="match status" value="1"/>
</dbReference>
<dbReference type="RefSeq" id="WP_240590863.1">
    <property type="nucleotide sequence ID" value="NZ_JAKUDL010000002.1"/>
</dbReference>
<dbReference type="Pfam" id="PF02348">
    <property type="entry name" value="CTP_transf_3"/>
    <property type="match status" value="1"/>
</dbReference>
<dbReference type="PANTHER" id="PTHR42866:SF2">
    <property type="entry name" value="3-DEOXY-MANNO-OCTULOSONATE CYTIDYLYLTRANSFERASE, MITOCHONDRIAL"/>
    <property type="match status" value="1"/>
</dbReference>
<gene>
    <name evidence="4" type="ORF">MJ923_05695</name>
</gene>
<evidence type="ECO:0000256" key="1">
    <source>
        <dbReference type="ARBA" id="ARBA00022679"/>
    </source>
</evidence>
<keyword evidence="1" id="KW-0808">Transferase</keyword>
<protein>
    <submittedName>
        <fullName evidence="4">Acylneuraminate cytidylyltransferase</fullName>
    </submittedName>
</protein>
<evidence type="ECO:0000256" key="2">
    <source>
        <dbReference type="ARBA" id="ARBA00022695"/>
    </source>
</evidence>
<dbReference type="Gene3D" id="3.90.550.10">
    <property type="entry name" value="Spore Coat Polysaccharide Biosynthesis Protein SpsA, Chain A"/>
    <property type="match status" value="1"/>
</dbReference>
<dbReference type="EMBL" id="JAKUDL010000002">
    <property type="protein sequence ID" value="MCH4293795.1"/>
    <property type="molecule type" value="Genomic_DNA"/>
</dbReference>
<dbReference type="GO" id="GO:0009103">
    <property type="term" value="P:lipopolysaccharide biosynthetic process"/>
    <property type="evidence" value="ECO:0007669"/>
    <property type="project" value="UniProtKB-KW"/>
</dbReference>
<dbReference type="SUPFAM" id="SSF53448">
    <property type="entry name" value="Nucleotide-diphospho-sugar transferases"/>
    <property type="match status" value="1"/>
</dbReference>
<evidence type="ECO:0000313" key="5">
    <source>
        <dbReference type="Proteomes" id="UP001297581"/>
    </source>
</evidence>
<dbReference type="GO" id="GO:0005829">
    <property type="term" value="C:cytosol"/>
    <property type="evidence" value="ECO:0007669"/>
    <property type="project" value="TreeGrafter"/>
</dbReference>
<reference evidence="4 5" key="1">
    <citation type="submission" date="2022-02" db="EMBL/GenBank/DDBJ databases">
        <title>The genome sequence of Shewanella sp. 3B26.</title>
        <authorList>
            <person name="Du J."/>
        </authorList>
    </citation>
    <scope>NUCLEOTIDE SEQUENCE [LARGE SCALE GENOMIC DNA]</scope>
    <source>
        <strain evidence="4 5">3B26</strain>
    </source>
</reference>
<dbReference type="GO" id="GO:0008690">
    <property type="term" value="F:3-deoxy-manno-octulosonate cytidylyltransferase activity"/>
    <property type="evidence" value="ECO:0007669"/>
    <property type="project" value="TreeGrafter"/>
</dbReference>
<evidence type="ECO:0000313" key="4">
    <source>
        <dbReference type="EMBL" id="MCH4293795.1"/>
    </source>
</evidence>
<dbReference type="AlphaFoldDB" id="A0AAJ1FA79"/>
<dbReference type="PANTHER" id="PTHR42866">
    <property type="entry name" value="3-DEOXY-MANNO-OCTULOSONATE CYTIDYLYLTRANSFERASE"/>
    <property type="match status" value="1"/>
</dbReference>
<proteinExistence type="predicted"/>
<sequence length="577" mass="63604">MSKTLAIIGARLNSSRLPGKHLLPLPADATGNSKPMIGHLLARLSACKKLGSIELATTADDYNAPLVDWASENHLQCQPFGGDVNDLMGRLDVIIQRHQPDYILYICGDCPLIDPEFIDHALTQLQASMSDTICLHPGVNSLHEGMGFYSKNGWDKLMAVSQCAMSREHVGYGDKLTQVLDTLAIDDSADYSLVKHRISVDTQADYRFMAEVYQRWYSTHAADSVVSLQWVQQLLLEEPALRQINMHVQQKRPDKDYAKISLYCHLSSAIGLGHLKRCVLIAQALQEQLGTGTDIFVIGERRELPWLSTNVHWLENDLQLFAKLKADTNSLVILDFHPNFIDEAALIDSCKQVKQRGAAIVAMDKMSSLLPCADLLFVPSFFTRLDDAKVSFGWDHYLFDGISQEPKEDLVLFLSGGSDALGFGQSLPAELHKILRPEWRYVWVQGPLAPTPELAGIEQIELMFNPPKLAKLIAKAKIIVTCYGLSLFESMASGAAVILLPVQHLCEADELAGLAETQSCLISHTPEEAAQLLATLQSSPIQIDTLSMKAGSLFAGSNGMSILIQAIKKLLPISQHS</sequence>
<comment type="caution">
    <text evidence="4">The sequence shown here is derived from an EMBL/GenBank/DDBJ whole genome shotgun (WGS) entry which is preliminary data.</text>
</comment>
<keyword evidence="2 4" id="KW-0548">Nucleotidyltransferase</keyword>
<dbReference type="InterPro" id="IPR003329">
    <property type="entry name" value="Cytidylyl_trans"/>
</dbReference>
<evidence type="ECO:0000256" key="3">
    <source>
        <dbReference type="ARBA" id="ARBA00022985"/>
    </source>
</evidence>
<dbReference type="InterPro" id="IPR029044">
    <property type="entry name" value="Nucleotide-diphossugar_trans"/>
</dbReference>
<dbReference type="Gene3D" id="3.40.50.11190">
    <property type="match status" value="1"/>
</dbReference>
<accession>A0AAJ1FA79</accession>
<dbReference type="Proteomes" id="UP001297581">
    <property type="component" value="Unassembled WGS sequence"/>
</dbReference>
<organism evidence="4 5">
    <name type="scientific">Shewanella zhuhaiensis</name>
    <dbReference type="NCBI Taxonomy" id="2919576"/>
    <lineage>
        <taxon>Bacteria</taxon>
        <taxon>Pseudomonadati</taxon>
        <taxon>Pseudomonadota</taxon>
        <taxon>Gammaproteobacteria</taxon>
        <taxon>Alteromonadales</taxon>
        <taxon>Shewanellaceae</taxon>
        <taxon>Shewanella</taxon>
    </lineage>
</organism>
<keyword evidence="3" id="KW-0448">Lipopolysaccharide biosynthesis</keyword>
<name>A0AAJ1FA79_9GAMM</name>
<keyword evidence="5" id="KW-1185">Reference proteome</keyword>